<dbReference type="PROSITE" id="PS50075">
    <property type="entry name" value="CARRIER"/>
    <property type="match status" value="1"/>
</dbReference>
<dbReference type="AlphaFoldDB" id="A0AAU9AS65"/>
<dbReference type="KEGG" id="lem:LEN_2588"/>
<dbReference type="Pfam" id="PF00550">
    <property type="entry name" value="PP-binding"/>
    <property type="match status" value="1"/>
</dbReference>
<evidence type="ECO:0000313" key="3">
    <source>
        <dbReference type="Proteomes" id="UP000218824"/>
    </source>
</evidence>
<sequence length="84" mass="9381">MSQTAVELQHVFDTIVLHTREVLPQLERHEFQRTDSLRALGANSIDRADILIMTLESLGLNLPMMDMAKAENIGELATIIHGKA</sequence>
<name>A0AAU9AS65_LYSEN</name>
<dbReference type="GeneID" id="83064435"/>
<proteinExistence type="predicted"/>
<protein>
    <submittedName>
        <fullName evidence="2">Acyl carrier protein</fullName>
    </submittedName>
</protein>
<reference evidence="2 3" key="1">
    <citation type="journal article" date="2017" name="DNA Res.">
        <title>Complete genome sequence and expression profile of the commercial lytic enzyme producer Lysobacter enzymogenes M497-1.</title>
        <authorList>
            <person name="Takami H."/>
            <person name="Toyoda A."/>
            <person name="Uchiyama I."/>
            <person name="Itoh T."/>
            <person name="Takaki Y."/>
            <person name="Arai W."/>
            <person name="Nishi S."/>
            <person name="Kawai M."/>
            <person name="Shinya K."/>
            <person name="Ikeda H."/>
        </authorList>
    </citation>
    <scope>NUCLEOTIDE SEQUENCE [LARGE SCALE GENOMIC DNA]</scope>
    <source>
        <strain evidence="2 3">M497-1</strain>
    </source>
</reference>
<gene>
    <name evidence="2" type="primary">acpK</name>
    <name evidence="2" type="ORF">LEN_2588</name>
</gene>
<dbReference type="EMBL" id="AP014940">
    <property type="protein sequence ID" value="BAV98075.1"/>
    <property type="molecule type" value="Genomic_DNA"/>
</dbReference>
<evidence type="ECO:0000259" key="1">
    <source>
        <dbReference type="PROSITE" id="PS50075"/>
    </source>
</evidence>
<evidence type="ECO:0000313" key="2">
    <source>
        <dbReference type="EMBL" id="BAV98075.1"/>
    </source>
</evidence>
<dbReference type="RefSeq" id="WP_074868371.1">
    <property type="nucleotide sequence ID" value="NZ_AP014940.1"/>
</dbReference>
<dbReference type="NCBIfam" id="NF005502">
    <property type="entry name" value="PRK07117.1"/>
    <property type="match status" value="1"/>
</dbReference>
<accession>A0AAU9AS65</accession>
<dbReference type="InterPro" id="IPR036736">
    <property type="entry name" value="ACP-like_sf"/>
</dbReference>
<dbReference type="SUPFAM" id="SSF47336">
    <property type="entry name" value="ACP-like"/>
    <property type="match status" value="1"/>
</dbReference>
<dbReference type="Gene3D" id="1.10.1200.10">
    <property type="entry name" value="ACP-like"/>
    <property type="match status" value="1"/>
</dbReference>
<dbReference type="Proteomes" id="UP000218824">
    <property type="component" value="Chromosome"/>
</dbReference>
<organism evidence="2 3">
    <name type="scientific">Lysobacter enzymogenes</name>
    <dbReference type="NCBI Taxonomy" id="69"/>
    <lineage>
        <taxon>Bacteria</taxon>
        <taxon>Pseudomonadati</taxon>
        <taxon>Pseudomonadota</taxon>
        <taxon>Gammaproteobacteria</taxon>
        <taxon>Lysobacterales</taxon>
        <taxon>Lysobacteraceae</taxon>
        <taxon>Lysobacter</taxon>
    </lineage>
</organism>
<feature type="domain" description="Carrier" evidence="1">
    <location>
        <begin position="9"/>
        <end position="84"/>
    </location>
</feature>
<dbReference type="InterPro" id="IPR009081">
    <property type="entry name" value="PP-bd_ACP"/>
</dbReference>